<reference evidence="2" key="1">
    <citation type="submission" date="2014-04" db="EMBL/GenBank/DDBJ databases">
        <title>Evolutionary Origins and Diversification of the Mycorrhizal Mutualists.</title>
        <authorList>
            <consortium name="DOE Joint Genome Institute"/>
            <consortium name="Mycorrhizal Genomics Consortium"/>
            <person name="Kohler A."/>
            <person name="Kuo A."/>
            <person name="Nagy L.G."/>
            <person name="Floudas D."/>
            <person name="Copeland A."/>
            <person name="Barry K.W."/>
            <person name="Cichocki N."/>
            <person name="Veneault-Fourrey C."/>
            <person name="LaButti K."/>
            <person name="Lindquist E.A."/>
            <person name="Lipzen A."/>
            <person name="Lundell T."/>
            <person name="Morin E."/>
            <person name="Murat C."/>
            <person name="Riley R."/>
            <person name="Ohm R."/>
            <person name="Sun H."/>
            <person name="Tunlid A."/>
            <person name="Henrissat B."/>
            <person name="Grigoriev I.V."/>
            <person name="Hibbett D.S."/>
            <person name="Martin F."/>
        </authorList>
    </citation>
    <scope>NUCLEOTIDE SEQUENCE [LARGE SCALE GENOMIC DNA]</scope>
    <source>
        <strain evidence="2">FD-334 SS-4</strain>
    </source>
</reference>
<dbReference type="STRING" id="945553.A0A0D2NK33"/>
<dbReference type="AlphaFoldDB" id="A0A0D2NK33"/>
<sequence length="134" mass="14751">MNNKAMKMASNTPNKAIFLSMRVAVVLLGSRSRVHSGNRESEHVWLAKQCAEQPKIQCRLLTSSLSCLRTSPKVGNLMLRKDRQMENSHTYVVADIVLVGDCSKVGYESALDAKQQANGGLETPAEHGMMSDFV</sequence>
<dbReference type="EMBL" id="KN817612">
    <property type="protein sequence ID" value="KJA16966.1"/>
    <property type="molecule type" value="Genomic_DNA"/>
</dbReference>
<proteinExistence type="predicted"/>
<name>A0A0D2NK33_HYPSF</name>
<organism evidence="1 2">
    <name type="scientific">Hypholoma sublateritium (strain FD-334 SS-4)</name>
    <dbReference type="NCBI Taxonomy" id="945553"/>
    <lineage>
        <taxon>Eukaryota</taxon>
        <taxon>Fungi</taxon>
        <taxon>Dikarya</taxon>
        <taxon>Basidiomycota</taxon>
        <taxon>Agaricomycotina</taxon>
        <taxon>Agaricomycetes</taxon>
        <taxon>Agaricomycetidae</taxon>
        <taxon>Agaricales</taxon>
        <taxon>Agaricineae</taxon>
        <taxon>Strophariaceae</taxon>
        <taxon>Hypholoma</taxon>
    </lineage>
</organism>
<dbReference type="Proteomes" id="UP000054270">
    <property type="component" value="Unassembled WGS sequence"/>
</dbReference>
<keyword evidence="2" id="KW-1185">Reference proteome</keyword>
<gene>
    <name evidence="1" type="ORF">HYPSUDRAFT_206641</name>
</gene>
<evidence type="ECO:0000313" key="2">
    <source>
        <dbReference type="Proteomes" id="UP000054270"/>
    </source>
</evidence>
<accession>A0A0D2NK33</accession>
<protein>
    <submittedName>
        <fullName evidence="1">Uncharacterized protein</fullName>
    </submittedName>
</protein>
<evidence type="ECO:0000313" key="1">
    <source>
        <dbReference type="EMBL" id="KJA16966.1"/>
    </source>
</evidence>